<dbReference type="Pfam" id="PF10604">
    <property type="entry name" value="Polyketide_cyc2"/>
    <property type="match status" value="1"/>
</dbReference>
<dbReference type="RefSeq" id="WP_135338849.1">
    <property type="nucleotide sequence ID" value="NZ_JBHLTX010000013.1"/>
</dbReference>
<evidence type="ECO:0000313" key="2">
    <source>
        <dbReference type="Proteomes" id="UP000297948"/>
    </source>
</evidence>
<sequence>MNSTHDTSRHIGVHIDRPVQEVYAYTSDPTNLPAWARGLAGAVEKVGDQWVATASALGRVVVSFAPPNEFGVLDHDVTLPSGVTIYNPLRVIADGTGSEVVFTLRRQPEMTDAEFERDAGAVADDLARLRDLLESEG</sequence>
<comment type="caution">
    <text evidence="1">The sequence shown here is derived from an EMBL/GenBank/DDBJ whole genome shotgun (WGS) entry which is preliminary data.</text>
</comment>
<dbReference type="AlphaFoldDB" id="A0A4Z0HAW8"/>
<dbReference type="InterPro" id="IPR019587">
    <property type="entry name" value="Polyketide_cyclase/dehydratase"/>
</dbReference>
<protein>
    <submittedName>
        <fullName evidence="1">SRPBCC family protein</fullName>
    </submittedName>
</protein>
<accession>A0A4Z0HAW8</accession>
<dbReference type="InterPro" id="IPR023393">
    <property type="entry name" value="START-like_dom_sf"/>
</dbReference>
<dbReference type="OrthoDB" id="880456at2"/>
<keyword evidence="2" id="KW-1185">Reference proteome</keyword>
<gene>
    <name evidence="1" type="ORF">E4099_11215</name>
</gene>
<dbReference type="Gene3D" id="3.30.530.20">
    <property type="match status" value="1"/>
</dbReference>
<reference evidence="1 2" key="1">
    <citation type="submission" date="2019-03" db="EMBL/GenBank/DDBJ databases">
        <authorList>
            <person name="Gonzalez-Pimentel J.L."/>
        </authorList>
    </citation>
    <scope>NUCLEOTIDE SEQUENCE [LARGE SCALE GENOMIC DNA]</scope>
    <source>
        <strain evidence="1 2">JCM 31289</strain>
    </source>
</reference>
<dbReference type="EMBL" id="SRID01000077">
    <property type="protein sequence ID" value="TGB12354.1"/>
    <property type="molecule type" value="Genomic_DNA"/>
</dbReference>
<dbReference type="SUPFAM" id="SSF55961">
    <property type="entry name" value="Bet v1-like"/>
    <property type="match status" value="1"/>
</dbReference>
<organism evidence="1 2">
    <name type="scientific">Streptomyces palmae</name>
    <dbReference type="NCBI Taxonomy" id="1701085"/>
    <lineage>
        <taxon>Bacteria</taxon>
        <taxon>Bacillati</taxon>
        <taxon>Actinomycetota</taxon>
        <taxon>Actinomycetes</taxon>
        <taxon>Kitasatosporales</taxon>
        <taxon>Streptomycetaceae</taxon>
        <taxon>Streptomyces</taxon>
    </lineage>
</organism>
<proteinExistence type="predicted"/>
<dbReference type="Proteomes" id="UP000297948">
    <property type="component" value="Unassembled WGS sequence"/>
</dbReference>
<name>A0A4Z0HAW8_9ACTN</name>
<evidence type="ECO:0000313" key="1">
    <source>
        <dbReference type="EMBL" id="TGB12354.1"/>
    </source>
</evidence>